<protein>
    <recommendedName>
        <fullName evidence="4">Fimbrial protein</fullName>
    </recommendedName>
</protein>
<keyword evidence="1" id="KW-0732">Signal</keyword>
<evidence type="ECO:0000313" key="2">
    <source>
        <dbReference type="EMBL" id="AXT48878.1"/>
    </source>
</evidence>
<keyword evidence="3" id="KW-1185">Reference proteome</keyword>
<reference evidence="2 3" key="1">
    <citation type="submission" date="2018-08" db="EMBL/GenBank/DDBJ databases">
        <title>Complete genome sequence of JP2-74.</title>
        <authorList>
            <person name="Wu L."/>
        </authorList>
    </citation>
    <scope>NUCLEOTIDE SEQUENCE [LARGE SCALE GENOMIC DNA]</scope>
    <source>
        <strain evidence="2 3">JP2-74</strain>
    </source>
</reference>
<dbReference type="KEGG" id="crz:D1345_23125"/>
<gene>
    <name evidence="2" type="ORF">D1345_23125</name>
</gene>
<dbReference type="AlphaFoldDB" id="A0AAD0WB31"/>
<organism evidence="2 3">
    <name type="scientific">Chromobacterium rhizoryzae</name>
    <dbReference type="NCBI Taxonomy" id="1778675"/>
    <lineage>
        <taxon>Bacteria</taxon>
        <taxon>Pseudomonadati</taxon>
        <taxon>Pseudomonadota</taxon>
        <taxon>Betaproteobacteria</taxon>
        <taxon>Neisseriales</taxon>
        <taxon>Chromobacteriaceae</taxon>
        <taxon>Chromobacterium</taxon>
    </lineage>
</organism>
<evidence type="ECO:0000313" key="3">
    <source>
        <dbReference type="Proteomes" id="UP000259465"/>
    </source>
</evidence>
<feature type="chain" id="PRO_5042199488" description="Fimbrial protein" evidence="1">
    <location>
        <begin position="19"/>
        <end position="184"/>
    </location>
</feature>
<dbReference type="RefSeq" id="WP_118268548.1">
    <property type="nucleotide sequence ID" value="NZ_CP031968.1"/>
</dbReference>
<evidence type="ECO:0000256" key="1">
    <source>
        <dbReference type="SAM" id="SignalP"/>
    </source>
</evidence>
<sequence>MSKWSVIALALLSAGAAAEEAPCSLTLSASNLDYGVVPLAALREDVNRSVSGAGLEARVLRLQAMCEQPRALALRFNGPVADAAAFRFRPLGLVRLVLRSATLDGRDAYFRVEGENDGERRRSTPLRPGQLVWVYLDGGVGAGQALQVELEVQPALPAGAAHSRERERWRMDGVFELQATVPGV</sequence>
<feature type="signal peptide" evidence="1">
    <location>
        <begin position="1"/>
        <end position="18"/>
    </location>
</feature>
<proteinExistence type="predicted"/>
<accession>A0AAD0WB31</accession>
<dbReference type="EMBL" id="CP031968">
    <property type="protein sequence ID" value="AXT48878.1"/>
    <property type="molecule type" value="Genomic_DNA"/>
</dbReference>
<evidence type="ECO:0008006" key="4">
    <source>
        <dbReference type="Google" id="ProtNLM"/>
    </source>
</evidence>
<dbReference type="Proteomes" id="UP000259465">
    <property type="component" value="Chromosome"/>
</dbReference>
<name>A0AAD0WB31_9NEIS</name>